<dbReference type="EMBL" id="BAAAYX010000004">
    <property type="protein sequence ID" value="GAA3703139.1"/>
    <property type="molecule type" value="Genomic_DNA"/>
</dbReference>
<evidence type="ECO:0000256" key="1">
    <source>
        <dbReference type="SAM" id="MobiDB-lite"/>
    </source>
</evidence>
<proteinExistence type="predicted"/>
<feature type="compositionally biased region" description="Low complexity" evidence="1">
    <location>
        <begin position="71"/>
        <end position="87"/>
    </location>
</feature>
<protein>
    <submittedName>
        <fullName evidence="3">Uncharacterized protein</fullName>
    </submittedName>
</protein>
<dbReference type="Proteomes" id="UP001500051">
    <property type="component" value="Unassembled WGS sequence"/>
</dbReference>
<name>A0ABP7DB39_9ACTN</name>
<keyword evidence="4" id="KW-1185">Reference proteome</keyword>
<feature type="transmembrane region" description="Helical" evidence="2">
    <location>
        <begin position="39"/>
        <end position="60"/>
    </location>
</feature>
<gene>
    <name evidence="3" type="ORF">GCM10022204_20410</name>
</gene>
<accession>A0ABP7DB39</accession>
<feature type="region of interest" description="Disordered" evidence="1">
    <location>
        <begin position="64"/>
        <end position="97"/>
    </location>
</feature>
<keyword evidence="2" id="KW-1133">Transmembrane helix</keyword>
<comment type="caution">
    <text evidence="3">The sequence shown here is derived from an EMBL/GenBank/DDBJ whole genome shotgun (WGS) entry which is preliminary data.</text>
</comment>
<keyword evidence="2" id="KW-0812">Transmembrane</keyword>
<evidence type="ECO:0000313" key="4">
    <source>
        <dbReference type="Proteomes" id="UP001500051"/>
    </source>
</evidence>
<evidence type="ECO:0000256" key="2">
    <source>
        <dbReference type="SAM" id="Phobius"/>
    </source>
</evidence>
<organism evidence="3 4">
    <name type="scientific">Microlunatus aurantiacus</name>
    <dbReference type="NCBI Taxonomy" id="446786"/>
    <lineage>
        <taxon>Bacteria</taxon>
        <taxon>Bacillati</taxon>
        <taxon>Actinomycetota</taxon>
        <taxon>Actinomycetes</taxon>
        <taxon>Propionibacteriales</taxon>
        <taxon>Propionibacteriaceae</taxon>
        <taxon>Microlunatus</taxon>
    </lineage>
</organism>
<keyword evidence="2" id="KW-0472">Membrane</keyword>
<reference evidence="4" key="1">
    <citation type="journal article" date="2019" name="Int. J. Syst. Evol. Microbiol.">
        <title>The Global Catalogue of Microorganisms (GCM) 10K type strain sequencing project: providing services to taxonomists for standard genome sequencing and annotation.</title>
        <authorList>
            <consortium name="The Broad Institute Genomics Platform"/>
            <consortium name="The Broad Institute Genome Sequencing Center for Infectious Disease"/>
            <person name="Wu L."/>
            <person name="Ma J."/>
        </authorList>
    </citation>
    <scope>NUCLEOTIDE SEQUENCE [LARGE SCALE GENOMIC DNA]</scope>
    <source>
        <strain evidence="4">JCM 16548</strain>
    </source>
</reference>
<evidence type="ECO:0000313" key="3">
    <source>
        <dbReference type="EMBL" id="GAA3703139.1"/>
    </source>
</evidence>
<sequence>MVTAGRPTYDVRMRASAVPSLSDPAAGSPAARLPRPVVWLLWLLAALAGSVVLGFLAGLARPRQPDHWSGVPVSAAEPAPVAEPARPTTSAPPAEDG</sequence>